<dbReference type="PROSITE" id="PS51257">
    <property type="entry name" value="PROKAR_LIPOPROTEIN"/>
    <property type="match status" value="1"/>
</dbReference>
<name>A0A2H0YVR6_9BACT</name>
<proteinExistence type="predicted"/>
<feature type="region of interest" description="Disordered" evidence="1">
    <location>
        <begin position="32"/>
        <end position="62"/>
    </location>
</feature>
<reference evidence="2 3" key="1">
    <citation type="submission" date="2017-09" db="EMBL/GenBank/DDBJ databases">
        <title>Depth-based differentiation of microbial function through sediment-hosted aquifers and enrichment of novel symbionts in the deep terrestrial subsurface.</title>
        <authorList>
            <person name="Probst A.J."/>
            <person name="Ladd B."/>
            <person name="Jarett J.K."/>
            <person name="Geller-Mcgrath D.E."/>
            <person name="Sieber C.M."/>
            <person name="Emerson J.B."/>
            <person name="Anantharaman K."/>
            <person name="Thomas B.C."/>
            <person name="Malmstrom R."/>
            <person name="Stieglmeier M."/>
            <person name="Klingl A."/>
            <person name="Woyke T."/>
            <person name="Ryan C.M."/>
            <person name="Banfield J.F."/>
        </authorList>
    </citation>
    <scope>NUCLEOTIDE SEQUENCE [LARGE SCALE GENOMIC DNA]</scope>
    <source>
        <strain evidence="2">CG08_land_8_20_14_0_20_40_16</strain>
    </source>
</reference>
<sequence length="251" mass="27706">MSKKLFFFGMAVLVIALIAVISCDRNSPLDTTPELDIAKSSGATENPAVEDPQGREPPVTESWNPSGWQNAIILEAKHALSQRNNGTSSQILNYSGSYYGGDWDYVGSDPRAREIMSQHYGWNWGLIGSPGGWPEHNLTGNWRTVGHGGYCKFFADLVQWRATGGAKGFLPINNQAHGSVNYVEPGDIIQRTDPDHTALVIAILQRYSNGRVRKVDVIDSNYIGGDGEFIIARHPITLVNSQGNYLYHTYH</sequence>
<evidence type="ECO:0000256" key="1">
    <source>
        <dbReference type="SAM" id="MobiDB-lite"/>
    </source>
</evidence>
<organism evidence="2 3">
    <name type="scientific">Candidatus Kerfeldbacteria bacterium CG08_land_8_20_14_0_20_40_16</name>
    <dbReference type="NCBI Taxonomy" id="2014244"/>
    <lineage>
        <taxon>Bacteria</taxon>
        <taxon>Candidatus Kerfeldiibacteriota</taxon>
    </lineage>
</organism>
<accession>A0A2H0YVR6</accession>
<gene>
    <name evidence="2" type="ORF">COT24_02710</name>
</gene>
<evidence type="ECO:0000313" key="3">
    <source>
        <dbReference type="Proteomes" id="UP000231542"/>
    </source>
</evidence>
<protein>
    <submittedName>
        <fullName evidence="2">Uncharacterized protein</fullName>
    </submittedName>
</protein>
<dbReference type="AlphaFoldDB" id="A0A2H0YVR6"/>
<evidence type="ECO:0000313" key="2">
    <source>
        <dbReference type="EMBL" id="PIS42584.1"/>
    </source>
</evidence>
<dbReference type="Proteomes" id="UP000231542">
    <property type="component" value="Unassembled WGS sequence"/>
</dbReference>
<dbReference type="EMBL" id="PEXU01000033">
    <property type="protein sequence ID" value="PIS42584.1"/>
    <property type="molecule type" value="Genomic_DNA"/>
</dbReference>
<comment type="caution">
    <text evidence="2">The sequence shown here is derived from an EMBL/GenBank/DDBJ whole genome shotgun (WGS) entry which is preliminary data.</text>
</comment>